<dbReference type="Proteomes" id="UP000430975">
    <property type="component" value="Unassembled WGS sequence"/>
</dbReference>
<comment type="caution">
    <text evidence="9">The sequence shown here is derived from an EMBL/GenBank/DDBJ whole genome shotgun (WGS) entry which is preliminary data.</text>
</comment>
<feature type="transmembrane region" description="Helical" evidence="8">
    <location>
        <begin position="276"/>
        <end position="305"/>
    </location>
</feature>
<name>A0A6I2GII5_9LACT</name>
<dbReference type="PANTHER" id="PTHR21716:SF53">
    <property type="entry name" value="PERMEASE PERM-RELATED"/>
    <property type="match status" value="1"/>
</dbReference>
<organism evidence="9 10">
    <name type="scientific">Fundicoccus ignavus</name>
    <dbReference type="NCBI Taxonomy" id="2664442"/>
    <lineage>
        <taxon>Bacteria</taxon>
        <taxon>Bacillati</taxon>
        <taxon>Bacillota</taxon>
        <taxon>Bacilli</taxon>
        <taxon>Lactobacillales</taxon>
        <taxon>Aerococcaceae</taxon>
        <taxon>Fundicoccus</taxon>
    </lineage>
</organism>
<comment type="similarity">
    <text evidence="2">Belongs to the autoinducer-2 exporter (AI-2E) (TC 2.A.86) family.</text>
</comment>
<evidence type="ECO:0000256" key="6">
    <source>
        <dbReference type="ARBA" id="ARBA00022989"/>
    </source>
</evidence>
<keyword evidence="7 8" id="KW-0472">Membrane</keyword>
<dbReference type="InterPro" id="IPR002549">
    <property type="entry name" value="AI-2E-like"/>
</dbReference>
<feature type="transmembrane region" description="Helical" evidence="8">
    <location>
        <begin position="248"/>
        <end position="270"/>
    </location>
</feature>
<gene>
    <name evidence="9" type="ORF">GIY09_11830</name>
</gene>
<feature type="transmembrane region" description="Helical" evidence="8">
    <location>
        <begin position="190"/>
        <end position="209"/>
    </location>
</feature>
<evidence type="ECO:0000256" key="2">
    <source>
        <dbReference type="ARBA" id="ARBA00009773"/>
    </source>
</evidence>
<evidence type="ECO:0000313" key="10">
    <source>
        <dbReference type="Proteomes" id="UP000430975"/>
    </source>
</evidence>
<dbReference type="EMBL" id="WJQS01000023">
    <property type="protein sequence ID" value="MRI86534.1"/>
    <property type="molecule type" value="Genomic_DNA"/>
</dbReference>
<dbReference type="Pfam" id="PF01594">
    <property type="entry name" value="AI-2E_transport"/>
    <property type="match status" value="1"/>
</dbReference>
<dbReference type="GO" id="GO:0005886">
    <property type="term" value="C:plasma membrane"/>
    <property type="evidence" value="ECO:0007669"/>
    <property type="project" value="UniProtKB-SubCell"/>
</dbReference>
<dbReference type="PANTHER" id="PTHR21716">
    <property type="entry name" value="TRANSMEMBRANE PROTEIN"/>
    <property type="match status" value="1"/>
</dbReference>
<evidence type="ECO:0000313" key="9">
    <source>
        <dbReference type="EMBL" id="MRI86534.1"/>
    </source>
</evidence>
<keyword evidence="3" id="KW-0813">Transport</keyword>
<dbReference type="AlphaFoldDB" id="A0A6I2GII5"/>
<keyword evidence="10" id="KW-1185">Reference proteome</keyword>
<evidence type="ECO:0000256" key="1">
    <source>
        <dbReference type="ARBA" id="ARBA00004651"/>
    </source>
</evidence>
<comment type="subcellular location">
    <subcellularLocation>
        <location evidence="1">Cell membrane</location>
        <topology evidence="1">Multi-pass membrane protein</topology>
    </subcellularLocation>
</comment>
<reference evidence="9 10" key="1">
    <citation type="submission" date="2019-11" db="EMBL/GenBank/DDBJ databases">
        <title>Characterisation of Fundicoccus ignavus gen. nov. sp. nov., a novel genus of the family Aerococcaceae isolated from bulk tank milk.</title>
        <authorList>
            <person name="Siebert A."/>
            <person name="Huptas C."/>
            <person name="Wenning M."/>
            <person name="Scherer S."/>
            <person name="Doll E.V."/>
        </authorList>
    </citation>
    <scope>NUCLEOTIDE SEQUENCE [LARGE SCALE GENOMIC DNA]</scope>
    <source>
        <strain evidence="9 10">WS4759</strain>
    </source>
</reference>
<evidence type="ECO:0000256" key="8">
    <source>
        <dbReference type="SAM" id="Phobius"/>
    </source>
</evidence>
<evidence type="ECO:0000256" key="7">
    <source>
        <dbReference type="ARBA" id="ARBA00023136"/>
    </source>
</evidence>
<feature type="transmembrane region" description="Helical" evidence="8">
    <location>
        <begin position="93"/>
        <end position="115"/>
    </location>
</feature>
<keyword evidence="5 8" id="KW-0812">Transmembrane</keyword>
<sequence length="416" mass="46533">MKLNDLKSRSVGGVWVQKLDKLLIKYILFIAVVVLFVLKYEEVFGWLGILWLIISPVVIGAVIAYILNILMVKFEHWYFPNLQNVFVKKSRRPISILLSMLIILLVIFLVFGLVVPQVVTVVATVIDNIPAMFAGIQEWSTDYERLFPEAAALMDQFDIDWAATVKNAVSFVNNLTTSILETTLSTVGSVASIIINLVLSIIVSIYMLMSKEKLAHQFDRMIKVYLKQRQYEKFQYVVSQFDESFRNYITGVVAEAFILGAMVTIGMWIFRFPYAAMIGALTGFFAIIPMLGAYFSAVIGALLIAVESPLQALVFLGFIVVVQQIENNIIYPKVVGGSIGLPGLFVLVAVTIGGGLMGIPGMIISVPLASALYKLLKNDVKQREKAKSFQTDKTDQTGDLEYIKQYIKDFKDQNMT</sequence>
<feature type="transmembrane region" description="Helical" evidence="8">
    <location>
        <begin position="46"/>
        <end position="72"/>
    </location>
</feature>
<feature type="transmembrane region" description="Helical" evidence="8">
    <location>
        <begin position="312"/>
        <end position="331"/>
    </location>
</feature>
<evidence type="ECO:0000256" key="4">
    <source>
        <dbReference type="ARBA" id="ARBA00022475"/>
    </source>
</evidence>
<accession>A0A6I2GII5</accession>
<dbReference type="GO" id="GO:0055085">
    <property type="term" value="P:transmembrane transport"/>
    <property type="evidence" value="ECO:0007669"/>
    <property type="project" value="TreeGrafter"/>
</dbReference>
<feature type="transmembrane region" description="Helical" evidence="8">
    <location>
        <begin position="22"/>
        <end position="40"/>
    </location>
</feature>
<keyword evidence="4" id="KW-1003">Cell membrane</keyword>
<feature type="transmembrane region" description="Helical" evidence="8">
    <location>
        <begin position="343"/>
        <end position="373"/>
    </location>
</feature>
<evidence type="ECO:0000256" key="5">
    <source>
        <dbReference type="ARBA" id="ARBA00022692"/>
    </source>
</evidence>
<protein>
    <submittedName>
        <fullName evidence="9">AI-2E family transporter</fullName>
    </submittedName>
</protein>
<evidence type="ECO:0000256" key="3">
    <source>
        <dbReference type="ARBA" id="ARBA00022448"/>
    </source>
</evidence>
<keyword evidence="6 8" id="KW-1133">Transmembrane helix</keyword>
<proteinExistence type="inferred from homology"/>